<dbReference type="InterPro" id="IPR011989">
    <property type="entry name" value="ARM-like"/>
</dbReference>
<gene>
    <name evidence="3" type="ORF">LZC94_36270</name>
</gene>
<dbReference type="SUPFAM" id="SSF48371">
    <property type="entry name" value="ARM repeat"/>
    <property type="match status" value="1"/>
</dbReference>
<dbReference type="Proteomes" id="UP001370348">
    <property type="component" value="Chromosome"/>
</dbReference>
<protein>
    <submittedName>
        <fullName evidence="3">Uncharacterized protein</fullName>
    </submittedName>
</protein>
<evidence type="ECO:0000313" key="3">
    <source>
        <dbReference type="EMBL" id="WXB13288.1"/>
    </source>
</evidence>
<name>A0ABZ2LTW6_9BACT</name>
<dbReference type="Gene3D" id="1.25.10.10">
    <property type="entry name" value="Leucine-rich Repeat Variant"/>
    <property type="match status" value="1"/>
</dbReference>
<evidence type="ECO:0000256" key="2">
    <source>
        <dbReference type="SAM" id="Phobius"/>
    </source>
</evidence>
<feature type="region of interest" description="Disordered" evidence="1">
    <location>
        <begin position="1"/>
        <end position="22"/>
    </location>
</feature>
<keyword evidence="2" id="KW-1133">Transmembrane helix</keyword>
<feature type="transmembrane region" description="Helical" evidence="2">
    <location>
        <begin position="328"/>
        <end position="347"/>
    </location>
</feature>
<dbReference type="InterPro" id="IPR016024">
    <property type="entry name" value="ARM-type_fold"/>
</dbReference>
<evidence type="ECO:0000256" key="1">
    <source>
        <dbReference type="SAM" id="MobiDB-lite"/>
    </source>
</evidence>
<keyword evidence="4" id="KW-1185">Reference proteome</keyword>
<reference evidence="3 4" key="1">
    <citation type="submission" date="2021-12" db="EMBL/GenBank/DDBJ databases">
        <title>Discovery of the Pendulisporaceae a myxobacterial family with distinct sporulation behavior and unique specialized metabolism.</title>
        <authorList>
            <person name="Garcia R."/>
            <person name="Popoff A."/>
            <person name="Bader C.D."/>
            <person name="Loehr J."/>
            <person name="Walesch S."/>
            <person name="Walt C."/>
            <person name="Boldt J."/>
            <person name="Bunk B."/>
            <person name="Haeckl F.J.F.P.J."/>
            <person name="Gunesch A.P."/>
            <person name="Birkelbach J."/>
            <person name="Nuebel U."/>
            <person name="Pietschmann T."/>
            <person name="Bach T."/>
            <person name="Mueller R."/>
        </authorList>
    </citation>
    <scope>NUCLEOTIDE SEQUENCE [LARGE SCALE GENOMIC DNA]</scope>
    <source>
        <strain evidence="3 4">MSr11954</strain>
    </source>
</reference>
<sequence>MVLAAQGARAQGPAPPASDPGAPLAVLADAGTSQAAHRIVATAMANSAYREEAARLLQELGEVAVPALIEAKGRANPLETRKWAIAVLESMNKKVPGEAVQTKDAALLAEVLRAYGKTRDLDALGAIFAFANSDRTPVREAAREAIVQYGDSALSKLRETYTNLKNGPPPEGWGAPELARELFRLMDHARLRDLYALFDEALAKAKGDTPEAAVAALDQVFARAPSFERRGEAVPIYLRYAESLEATDPARALDYYRRAERLSPEGTERNRVTSAIATIEARGLAERGVLDREALRRALELHPDNEKAKAALERLDAEEQSRTHRLRMGIGIGAAIVALLAAILLFLHRKAERPLPAAENSGAGKGV</sequence>
<dbReference type="EMBL" id="CP089984">
    <property type="protein sequence ID" value="WXB13288.1"/>
    <property type="molecule type" value="Genomic_DNA"/>
</dbReference>
<feature type="compositionally biased region" description="Low complexity" evidence="1">
    <location>
        <begin position="1"/>
        <end position="12"/>
    </location>
</feature>
<accession>A0ABZ2LTW6</accession>
<evidence type="ECO:0000313" key="4">
    <source>
        <dbReference type="Proteomes" id="UP001370348"/>
    </source>
</evidence>
<keyword evidence="2" id="KW-0812">Transmembrane</keyword>
<proteinExistence type="predicted"/>
<keyword evidence="2" id="KW-0472">Membrane</keyword>
<organism evidence="3 4">
    <name type="scientific">Pendulispora albinea</name>
    <dbReference type="NCBI Taxonomy" id="2741071"/>
    <lineage>
        <taxon>Bacteria</taxon>
        <taxon>Pseudomonadati</taxon>
        <taxon>Myxococcota</taxon>
        <taxon>Myxococcia</taxon>
        <taxon>Myxococcales</taxon>
        <taxon>Sorangiineae</taxon>
        <taxon>Pendulisporaceae</taxon>
        <taxon>Pendulispora</taxon>
    </lineage>
</organism>
<dbReference type="RefSeq" id="WP_394822910.1">
    <property type="nucleotide sequence ID" value="NZ_CP089984.1"/>
</dbReference>